<dbReference type="STRING" id="4081.K4D0M5"/>
<dbReference type="Gramene" id="Solyc10g050700.1.1">
    <property type="protein sequence ID" value="Solyc10g050700.1.1"/>
    <property type="gene ID" value="Solyc10g050700.1"/>
</dbReference>
<name>K4D0M5_SOLLC</name>
<keyword evidence="2" id="KW-1185">Reference proteome</keyword>
<protein>
    <submittedName>
        <fullName evidence="1">Uncharacterized protein</fullName>
    </submittedName>
</protein>
<reference evidence="1" key="1">
    <citation type="journal article" date="2012" name="Nature">
        <title>The tomato genome sequence provides insights into fleshy fruit evolution.</title>
        <authorList>
            <consortium name="Tomato Genome Consortium"/>
        </authorList>
    </citation>
    <scope>NUCLEOTIDE SEQUENCE [LARGE SCALE GENOMIC DNA]</scope>
    <source>
        <strain evidence="1">cv. Heinz 1706</strain>
    </source>
</reference>
<evidence type="ECO:0000313" key="1">
    <source>
        <dbReference type="EnsemblPlants" id="Solyc10g050700.1.1"/>
    </source>
</evidence>
<dbReference type="AlphaFoldDB" id="K4D0M5"/>
<dbReference type="Proteomes" id="UP000004994">
    <property type="component" value="Chromosome 10"/>
</dbReference>
<proteinExistence type="predicted"/>
<dbReference type="HOGENOM" id="CLU_2531790_0_0_1"/>
<dbReference type="InParanoid" id="K4D0M5"/>
<evidence type="ECO:0000313" key="2">
    <source>
        <dbReference type="Proteomes" id="UP000004994"/>
    </source>
</evidence>
<dbReference type="PaxDb" id="4081-Solyc10g050700.1.1"/>
<sequence>MAENDVDTADTQMIRGVIADISVANETRIQYMALRKFPTDNRKYFYTLDVIPQTEVIYLAKGPSVGVSLSNATTGFPFISSLEL</sequence>
<dbReference type="PhylomeDB" id="K4D0M5"/>
<organism evidence="1">
    <name type="scientific">Solanum lycopersicum</name>
    <name type="common">Tomato</name>
    <name type="synonym">Lycopersicon esculentum</name>
    <dbReference type="NCBI Taxonomy" id="4081"/>
    <lineage>
        <taxon>Eukaryota</taxon>
        <taxon>Viridiplantae</taxon>
        <taxon>Streptophyta</taxon>
        <taxon>Embryophyta</taxon>
        <taxon>Tracheophyta</taxon>
        <taxon>Spermatophyta</taxon>
        <taxon>Magnoliopsida</taxon>
        <taxon>eudicotyledons</taxon>
        <taxon>Gunneridae</taxon>
        <taxon>Pentapetalae</taxon>
        <taxon>asterids</taxon>
        <taxon>lamiids</taxon>
        <taxon>Solanales</taxon>
        <taxon>Solanaceae</taxon>
        <taxon>Solanoideae</taxon>
        <taxon>Solaneae</taxon>
        <taxon>Solanum</taxon>
        <taxon>Solanum subgen. Lycopersicon</taxon>
    </lineage>
</organism>
<reference evidence="1" key="2">
    <citation type="submission" date="2015-06" db="UniProtKB">
        <authorList>
            <consortium name="EnsemblPlants"/>
        </authorList>
    </citation>
    <scope>IDENTIFICATION</scope>
    <source>
        <strain evidence="1">cv. Heinz 1706</strain>
    </source>
</reference>
<dbReference type="EnsemblPlants" id="Solyc10g050700.1.1">
    <property type="protein sequence ID" value="Solyc10g050700.1.1"/>
    <property type="gene ID" value="Solyc10g050700.1"/>
</dbReference>
<accession>K4D0M5</accession>